<evidence type="ECO:0000313" key="2">
    <source>
        <dbReference type="Proteomes" id="UP000646745"/>
    </source>
</evidence>
<gene>
    <name evidence="1" type="ORF">GCM10009038_15840</name>
</gene>
<dbReference type="EMBL" id="BMZI01000003">
    <property type="protein sequence ID" value="GHB17751.1"/>
    <property type="molecule type" value="Genomic_DNA"/>
</dbReference>
<proteinExistence type="predicted"/>
<sequence>MIDPGIAVVDPMFGAGDQPAVDLADLGRLRYVIVQTAPDPKRERWIDRREQSLELLGIVAVLFTQWRRDVVALQDADTHCLSLLMKRLALPGTSTLQDFPGTAVPSSVVDFCTCSRRSIANSSSGERIRR</sequence>
<dbReference type="Proteomes" id="UP000646745">
    <property type="component" value="Unassembled WGS sequence"/>
</dbReference>
<protein>
    <submittedName>
        <fullName evidence="1">Uncharacterized protein</fullName>
    </submittedName>
</protein>
<keyword evidence="2" id="KW-1185">Reference proteome</keyword>
<name>A0ABQ3DVM1_9GAMM</name>
<reference evidence="2" key="1">
    <citation type="journal article" date="2019" name="Int. J. Syst. Evol. Microbiol.">
        <title>The Global Catalogue of Microorganisms (GCM) 10K type strain sequencing project: providing services to taxonomists for standard genome sequencing and annotation.</title>
        <authorList>
            <consortium name="The Broad Institute Genomics Platform"/>
            <consortium name="The Broad Institute Genome Sequencing Center for Infectious Disease"/>
            <person name="Wu L."/>
            <person name="Ma J."/>
        </authorList>
    </citation>
    <scope>NUCLEOTIDE SEQUENCE [LARGE SCALE GENOMIC DNA]</scope>
    <source>
        <strain evidence="2">KCTC 32998</strain>
    </source>
</reference>
<comment type="caution">
    <text evidence="1">The sequence shown here is derived from an EMBL/GenBank/DDBJ whole genome shotgun (WGS) entry which is preliminary data.</text>
</comment>
<evidence type="ECO:0000313" key="1">
    <source>
        <dbReference type="EMBL" id="GHB17751.1"/>
    </source>
</evidence>
<organism evidence="1 2">
    <name type="scientific">Salinicola rhizosphaerae</name>
    <dbReference type="NCBI Taxonomy" id="1443141"/>
    <lineage>
        <taxon>Bacteria</taxon>
        <taxon>Pseudomonadati</taxon>
        <taxon>Pseudomonadota</taxon>
        <taxon>Gammaproteobacteria</taxon>
        <taxon>Oceanospirillales</taxon>
        <taxon>Halomonadaceae</taxon>
        <taxon>Salinicola</taxon>
    </lineage>
</organism>
<accession>A0ABQ3DVM1</accession>